<reference evidence="2 3" key="1">
    <citation type="submission" date="2018-03" db="EMBL/GenBank/DDBJ databases">
        <title>Aerobic endospore-forming bacteria genome sequencing and assembly.</title>
        <authorList>
            <person name="Cavalcante D.A."/>
            <person name="Driks A."/>
            <person name="Putonti C."/>
            <person name="De-Souza M.T."/>
        </authorList>
    </citation>
    <scope>NUCLEOTIDE SEQUENCE [LARGE SCALE GENOMIC DNA]</scope>
    <source>
        <strain evidence="2 3">SDF0028</strain>
    </source>
</reference>
<organism evidence="2 3">
    <name type="scientific">Paenibacillus popilliae</name>
    <name type="common">Bacillus popilliae</name>
    <dbReference type="NCBI Taxonomy" id="78057"/>
    <lineage>
        <taxon>Bacteria</taxon>
        <taxon>Bacillati</taxon>
        <taxon>Bacillota</taxon>
        <taxon>Bacilli</taxon>
        <taxon>Bacillales</taxon>
        <taxon>Paenibacillaceae</taxon>
        <taxon>Paenibacillus</taxon>
    </lineage>
</organism>
<feature type="chain" id="PRO_5045699861" evidence="1">
    <location>
        <begin position="26"/>
        <end position="215"/>
    </location>
</feature>
<protein>
    <submittedName>
        <fullName evidence="2">Uncharacterized protein</fullName>
    </submittedName>
</protein>
<keyword evidence="1" id="KW-0732">Signal</keyword>
<dbReference type="RefSeq" id="WP_142543247.1">
    <property type="nucleotide sequence ID" value="NZ_SADY01000001.1"/>
</dbReference>
<evidence type="ECO:0000256" key="1">
    <source>
        <dbReference type="SAM" id="SignalP"/>
    </source>
</evidence>
<gene>
    <name evidence="2" type="ORF">C7Y44_06145</name>
</gene>
<accession>A0ABY3B125</accession>
<evidence type="ECO:0000313" key="3">
    <source>
        <dbReference type="Proteomes" id="UP000316208"/>
    </source>
</evidence>
<name>A0ABY3B125_PAEPP</name>
<keyword evidence="3" id="KW-1185">Reference proteome</keyword>
<dbReference type="EMBL" id="SADY01000001">
    <property type="protein sequence ID" value="TQR47195.1"/>
    <property type="molecule type" value="Genomic_DNA"/>
</dbReference>
<proteinExistence type="predicted"/>
<comment type="caution">
    <text evidence="2">The sequence shown here is derived from an EMBL/GenBank/DDBJ whole genome shotgun (WGS) entry which is preliminary data.</text>
</comment>
<feature type="signal peptide" evidence="1">
    <location>
        <begin position="1"/>
        <end position="25"/>
    </location>
</feature>
<evidence type="ECO:0000313" key="2">
    <source>
        <dbReference type="EMBL" id="TQR47195.1"/>
    </source>
</evidence>
<sequence length="215" mass="23787">MKKKWIVSLLSVSMAFSMFAPMALAASVPEQQAELQKQGHMLQIGKDEFSKKVLNAVSVMDRYITVSKDQFVIDPAAKNVVGTDIYEHYKKGIESLNAEVRQGTIVIQNGQVSVPERYSTNAFSNTYWWGVAITFSDSETKAHALAMRQSGNTTAFLAGIAAFIPGGWLASVTGLFWGYAGNVIANDFDYYNHGRGVTLNIHWLPIVYYEVTTNS</sequence>
<dbReference type="Proteomes" id="UP000316208">
    <property type="component" value="Unassembled WGS sequence"/>
</dbReference>